<evidence type="ECO:0000259" key="1">
    <source>
        <dbReference type="Pfam" id="PF01814"/>
    </source>
</evidence>
<dbReference type="CDD" id="cd12108">
    <property type="entry name" value="Hr-like"/>
    <property type="match status" value="1"/>
</dbReference>
<organism evidence="2 3">
    <name type="scientific">Candidatus Jettenia ecosi</name>
    <dbReference type="NCBI Taxonomy" id="2494326"/>
    <lineage>
        <taxon>Bacteria</taxon>
        <taxon>Pseudomonadati</taxon>
        <taxon>Planctomycetota</taxon>
        <taxon>Candidatus Brocadiia</taxon>
        <taxon>Candidatus Brocadiales</taxon>
        <taxon>Candidatus Brocadiaceae</taxon>
        <taxon>Candidatus Jettenia</taxon>
    </lineage>
</organism>
<dbReference type="Gene3D" id="1.20.120.520">
    <property type="entry name" value="nmb1532 protein domain like"/>
    <property type="match status" value="1"/>
</dbReference>
<feature type="domain" description="Hemerythrin-like" evidence="1">
    <location>
        <begin position="6"/>
        <end position="141"/>
    </location>
</feature>
<dbReference type="GO" id="GO:0005886">
    <property type="term" value="C:plasma membrane"/>
    <property type="evidence" value="ECO:0007669"/>
    <property type="project" value="TreeGrafter"/>
</dbReference>
<dbReference type="InterPro" id="IPR012312">
    <property type="entry name" value="Hemerythrin-like"/>
</dbReference>
<proteinExistence type="predicted"/>
<gene>
    <name evidence="2" type="ORF">JETT_1010</name>
</gene>
<dbReference type="Proteomes" id="UP000319783">
    <property type="component" value="Unassembled WGS sequence"/>
</dbReference>
<dbReference type="PANTHER" id="PTHR39966:SF1">
    <property type="entry name" value="HEMERYTHRIN-LIKE DOMAIN-CONTAINING PROTEIN"/>
    <property type="match status" value="1"/>
</dbReference>
<dbReference type="Pfam" id="PF01814">
    <property type="entry name" value="Hemerythrin"/>
    <property type="match status" value="1"/>
</dbReference>
<name>A0A533QD40_9BACT</name>
<dbReference type="PANTHER" id="PTHR39966">
    <property type="entry name" value="BLL2471 PROTEIN-RELATED"/>
    <property type="match status" value="1"/>
</dbReference>
<dbReference type="AlphaFoldDB" id="A0A533QD40"/>
<comment type="caution">
    <text evidence="2">The sequence shown here is derived from an EMBL/GenBank/DDBJ whole genome shotgun (WGS) entry which is preliminary data.</text>
</comment>
<sequence>MASNSPIQMLEDEHLIIAKVIGAVPWLTDRLEAGQVVDVKTLRGVIEFLQTFADKCHHDKEEELLFPALVNKGISKQGCPIGMLTAEHTRGRALVKELADAADIYQSGDPDAKKAVVKSLRELAALYPNHIWKEDYLLFPLTNKVLSLEEQQALYQQFEQVWERVGRDVHHRLEQFAEGLSENTHVC</sequence>
<reference evidence="2 3" key="1">
    <citation type="submission" date="2019-04" db="EMBL/GenBank/DDBJ databases">
        <title>Genome of a novel bacterium Candidatus Jettenia ecosi reconstructed from metagenome of an anammox bioreactor.</title>
        <authorList>
            <person name="Mardanov A.V."/>
            <person name="Beletsky A.V."/>
            <person name="Ravin N.V."/>
            <person name="Botchkova E.A."/>
            <person name="Litti Y.V."/>
            <person name="Nozhevnikova A.N."/>
        </authorList>
    </citation>
    <scope>NUCLEOTIDE SEQUENCE [LARGE SCALE GENOMIC DNA]</scope>
    <source>
        <strain evidence="2">J2</strain>
    </source>
</reference>
<accession>A0A533QD40</accession>
<protein>
    <recommendedName>
        <fullName evidence="1">Hemerythrin-like domain-containing protein</fullName>
    </recommendedName>
</protein>
<dbReference type="EMBL" id="SULG01000015">
    <property type="protein sequence ID" value="TLD42667.1"/>
    <property type="molecule type" value="Genomic_DNA"/>
</dbReference>
<evidence type="ECO:0000313" key="3">
    <source>
        <dbReference type="Proteomes" id="UP000319783"/>
    </source>
</evidence>
<evidence type="ECO:0000313" key="2">
    <source>
        <dbReference type="EMBL" id="TLD42667.1"/>
    </source>
</evidence>